<proteinExistence type="predicted"/>
<dbReference type="Proteomes" id="UP000887116">
    <property type="component" value="Unassembled WGS sequence"/>
</dbReference>
<feature type="non-terminal residue" evidence="2">
    <location>
        <position position="1"/>
    </location>
</feature>
<keyword evidence="3" id="KW-1185">Reference proteome</keyword>
<gene>
    <name evidence="2" type="ORF">TNCT_344361</name>
</gene>
<reference evidence="2" key="1">
    <citation type="submission" date="2020-07" db="EMBL/GenBank/DDBJ databases">
        <title>Multicomponent nature underlies the extraordinary mechanical properties of spider dragline silk.</title>
        <authorList>
            <person name="Kono N."/>
            <person name="Nakamura H."/>
            <person name="Mori M."/>
            <person name="Yoshida Y."/>
            <person name="Ohtoshi R."/>
            <person name="Malay A.D."/>
            <person name="Moran D.A.P."/>
            <person name="Tomita M."/>
            <person name="Numata K."/>
            <person name="Arakawa K."/>
        </authorList>
    </citation>
    <scope>NUCLEOTIDE SEQUENCE</scope>
</reference>
<feature type="compositionally biased region" description="Polar residues" evidence="1">
    <location>
        <begin position="13"/>
        <end position="23"/>
    </location>
</feature>
<comment type="caution">
    <text evidence="2">The sequence shown here is derived from an EMBL/GenBank/DDBJ whole genome shotgun (WGS) entry which is preliminary data.</text>
</comment>
<feature type="region of interest" description="Disordered" evidence="1">
    <location>
        <begin position="1"/>
        <end position="23"/>
    </location>
</feature>
<sequence>MKESRNRRIKTTVDLQNQTNIKK</sequence>
<protein>
    <submittedName>
        <fullName evidence="2">Uncharacterized protein</fullName>
    </submittedName>
</protein>
<evidence type="ECO:0000313" key="3">
    <source>
        <dbReference type="Proteomes" id="UP000887116"/>
    </source>
</evidence>
<organism evidence="2 3">
    <name type="scientific">Trichonephila clavata</name>
    <name type="common">Joro spider</name>
    <name type="synonym">Nephila clavata</name>
    <dbReference type="NCBI Taxonomy" id="2740835"/>
    <lineage>
        <taxon>Eukaryota</taxon>
        <taxon>Metazoa</taxon>
        <taxon>Ecdysozoa</taxon>
        <taxon>Arthropoda</taxon>
        <taxon>Chelicerata</taxon>
        <taxon>Arachnida</taxon>
        <taxon>Araneae</taxon>
        <taxon>Araneomorphae</taxon>
        <taxon>Entelegynae</taxon>
        <taxon>Araneoidea</taxon>
        <taxon>Nephilidae</taxon>
        <taxon>Trichonephila</taxon>
    </lineage>
</organism>
<accession>A0A8X6GSD7</accession>
<name>A0A8X6GSD7_TRICU</name>
<dbReference type="AlphaFoldDB" id="A0A8X6GSD7"/>
<dbReference type="EMBL" id="BMAO01036215">
    <property type="protein sequence ID" value="GFR08879.1"/>
    <property type="molecule type" value="Genomic_DNA"/>
</dbReference>
<evidence type="ECO:0000256" key="1">
    <source>
        <dbReference type="SAM" id="MobiDB-lite"/>
    </source>
</evidence>
<evidence type="ECO:0000313" key="2">
    <source>
        <dbReference type="EMBL" id="GFR08879.1"/>
    </source>
</evidence>